<proteinExistence type="predicted"/>
<evidence type="ECO:0000313" key="2">
    <source>
        <dbReference type="EMBL" id="KGM97538.1"/>
    </source>
</evidence>
<dbReference type="EMBL" id="JENJ01000009">
    <property type="protein sequence ID" value="KGM97538.1"/>
    <property type="molecule type" value="Genomic_DNA"/>
</dbReference>
<dbReference type="PANTHER" id="PTHR43267">
    <property type="entry name" value="TRNA THREONYLCARBAMOYLADENOSINE DEHYDRATASE"/>
    <property type="match status" value="1"/>
</dbReference>
<evidence type="ECO:0000259" key="1">
    <source>
        <dbReference type="Pfam" id="PF00899"/>
    </source>
</evidence>
<dbReference type="OrthoDB" id="9804286at2"/>
<accession>A0A0A0IAG6</accession>
<dbReference type="Proteomes" id="UP000030012">
    <property type="component" value="Unassembled WGS sequence"/>
</dbReference>
<dbReference type="InterPro" id="IPR012729">
    <property type="entry name" value="ThiF_fam2"/>
</dbReference>
<dbReference type="InterPro" id="IPR000594">
    <property type="entry name" value="ThiF_NAD_FAD-bd"/>
</dbReference>
<reference evidence="2 3" key="1">
    <citation type="submission" date="2014-01" db="EMBL/GenBank/DDBJ databases">
        <title>Plasmidome dynamics in the species complex Clostridium novyi sensu lato converts strains of independent lineages into distinctly different pathogens.</title>
        <authorList>
            <person name="Skarin H."/>
            <person name="Segerman B."/>
        </authorList>
    </citation>
    <scope>NUCLEOTIDE SEQUENCE [LARGE SCALE GENOMIC DNA]</scope>
    <source>
        <strain evidence="2 3">4552</strain>
    </source>
</reference>
<dbReference type="InterPro" id="IPR035985">
    <property type="entry name" value="Ubiquitin-activating_enz"/>
</dbReference>
<gene>
    <name evidence="2" type="ORF">Z968_03190</name>
</gene>
<sequence>MKDKIITREEMENTLIERHGQIVQNKLKNAVVGIAGIGGLGSNVALSLARIGIGKLVIADFDAVEISNLNRQQYFINQLGMKKVDALEEVISKCNPFVGIEKHDVFLKENNIEKIFKEADVIVEACDRPEVKAVITNTVLTKMRDKKLVIASGMAGYYTGNTIVSKKLRENLYFVGDGENESKPGSGLMAPRVAIAANHQANTVVRIILGEE</sequence>
<dbReference type="NCBIfam" id="TIGR02354">
    <property type="entry name" value="thiF_fam2"/>
    <property type="match status" value="1"/>
</dbReference>
<dbReference type="Pfam" id="PF00899">
    <property type="entry name" value="ThiF"/>
    <property type="match status" value="1"/>
</dbReference>
<dbReference type="NCBIfam" id="NF006395">
    <property type="entry name" value="PRK08644.1"/>
    <property type="match status" value="1"/>
</dbReference>
<comment type="caution">
    <text evidence="2">The sequence shown here is derived from an EMBL/GenBank/DDBJ whole genome shotgun (WGS) entry which is preliminary data.</text>
</comment>
<organism evidence="2 3">
    <name type="scientific">Clostridium novyi A str. 4552</name>
    <dbReference type="NCBI Taxonomy" id="1444289"/>
    <lineage>
        <taxon>Bacteria</taxon>
        <taxon>Bacillati</taxon>
        <taxon>Bacillota</taxon>
        <taxon>Clostridia</taxon>
        <taxon>Eubacteriales</taxon>
        <taxon>Clostridiaceae</taxon>
        <taxon>Clostridium</taxon>
    </lineage>
</organism>
<dbReference type="RefSeq" id="WP_039253179.1">
    <property type="nucleotide sequence ID" value="NZ_JENJ01000009.1"/>
</dbReference>
<feature type="domain" description="THIF-type NAD/FAD binding fold" evidence="1">
    <location>
        <begin position="17"/>
        <end position="211"/>
    </location>
</feature>
<evidence type="ECO:0000313" key="3">
    <source>
        <dbReference type="Proteomes" id="UP000030012"/>
    </source>
</evidence>
<dbReference type="AlphaFoldDB" id="A0A0A0IAG6"/>
<dbReference type="PANTHER" id="PTHR43267:SF3">
    <property type="entry name" value="THIF PROTEIN"/>
    <property type="match status" value="1"/>
</dbReference>
<dbReference type="InterPro" id="IPR045886">
    <property type="entry name" value="ThiF/MoeB/HesA"/>
</dbReference>
<dbReference type="Gene3D" id="3.40.50.720">
    <property type="entry name" value="NAD(P)-binding Rossmann-like Domain"/>
    <property type="match status" value="1"/>
</dbReference>
<protein>
    <submittedName>
        <fullName evidence="2">Thiamine biosynthesis protein ThiF</fullName>
    </submittedName>
</protein>
<dbReference type="SUPFAM" id="SSF69572">
    <property type="entry name" value="Activating enzymes of the ubiquitin-like proteins"/>
    <property type="match status" value="1"/>
</dbReference>
<dbReference type="GO" id="GO:0061503">
    <property type="term" value="F:tRNA threonylcarbamoyladenosine dehydratase"/>
    <property type="evidence" value="ECO:0007669"/>
    <property type="project" value="TreeGrafter"/>
</dbReference>
<name>A0A0A0IAG6_CLONO</name>
<dbReference type="GO" id="GO:0008641">
    <property type="term" value="F:ubiquitin-like modifier activating enzyme activity"/>
    <property type="evidence" value="ECO:0007669"/>
    <property type="project" value="InterPro"/>
</dbReference>
<dbReference type="GO" id="GO:0061504">
    <property type="term" value="P:cyclic threonylcarbamoyladenosine biosynthetic process"/>
    <property type="evidence" value="ECO:0007669"/>
    <property type="project" value="TreeGrafter"/>
</dbReference>